<dbReference type="AlphaFoldDB" id="A0A0S4L1T1"/>
<dbReference type="Pfam" id="PF07996">
    <property type="entry name" value="T4SS"/>
    <property type="match status" value="1"/>
</dbReference>
<organism evidence="2 3">
    <name type="scientific">Candidatus Nitrospira inopinata</name>
    <dbReference type="NCBI Taxonomy" id="1715989"/>
    <lineage>
        <taxon>Bacteria</taxon>
        <taxon>Pseudomonadati</taxon>
        <taxon>Nitrospirota</taxon>
        <taxon>Nitrospiria</taxon>
        <taxon>Nitrospirales</taxon>
        <taxon>Nitrospiraceae</taxon>
        <taxon>Nitrospira</taxon>
    </lineage>
</organism>
<evidence type="ECO:0000256" key="1">
    <source>
        <dbReference type="SAM" id="Coils"/>
    </source>
</evidence>
<dbReference type="STRING" id="1715989.NITINOP_2982"/>
<dbReference type="InterPro" id="IPR014158">
    <property type="entry name" value="T4SS_VirB5"/>
</dbReference>
<keyword evidence="3" id="KW-1185">Reference proteome</keyword>
<accession>A0A0S4L1T1</accession>
<dbReference type="SUPFAM" id="SSF101082">
    <property type="entry name" value="Typo IV secretion system protein TraC"/>
    <property type="match status" value="1"/>
</dbReference>
<dbReference type="Proteomes" id="UP000066284">
    <property type="component" value="Chromosome 1"/>
</dbReference>
<reference evidence="3" key="1">
    <citation type="submission" date="2015-09" db="EMBL/GenBank/DDBJ databases">
        <authorList>
            <person name="Daims H."/>
        </authorList>
    </citation>
    <scope>NUCLEOTIDE SEQUENCE [LARGE SCALE GENOMIC DNA]</scope>
</reference>
<dbReference type="RefSeq" id="WP_062486925.1">
    <property type="nucleotide sequence ID" value="NZ_LN885086.1"/>
</dbReference>
<evidence type="ECO:0000313" key="3">
    <source>
        <dbReference type="Proteomes" id="UP000066284"/>
    </source>
</evidence>
<protein>
    <submittedName>
        <fullName evidence="2">P-type DNA transfer protein VirB5</fullName>
    </submittedName>
</protein>
<dbReference type="Gene3D" id="1.20.58.430">
    <property type="entry name" value="Type IV secretion system, VirB5-domain"/>
    <property type="match status" value="1"/>
</dbReference>
<dbReference type="InterPro" id="IPR023220">
    <property type="entry name" value="T4SS_VirB5-domain"/>
</dbReference>
<dbReference type="CDD" id="cd14262">
    <property type="entry name" value="VirB5_like"/>
    <property type="match status" value="1"/>
</dbReference>
<dbReference type="OrthoDB" id="9780974at2"/>
<proteinExistence type="predicted"/>
<dbReference type="KEGG" id="nio:NITINOP_2982"/>
<gene>
    <name evidence="2" type="ORF">NITINOP_2982</name>
</gene>
<feature type="coiled-coil region" evidence="1">
    <location>
        <begin position="162"/>
        <end position="219"/>
    </location>
</feature>
<name>A0A0S4L1T1_9BACT</name>
<keyword evidence="1" id="KW-0175">Coiled coil</keyword>
<sequence length="241" mass="26646">MSRVKQTVIAIGLVLMVVVGPESKSQAGGIPVIDTANLVQSIVQALAWIQQFQQMQQQIFQADQQIHAIIGSRNMGSLMNNLTLAGVVPSDVNAVYHAIRSGGVQGLTAAAQIIRHNRMIYNCEGKTGDALRICQNMLNQTPQSQAYYANTYQMLLGRMQQIRALTTRINQTEDEKGILELNGRIAAEQAQVSNDTNRILTMKSMIEAEEKAAQQEQQERVLKMLAPGTSRTFDHITPWTP</sequence>
<dbReference type="EMBL" id="LN885086">
    <property type="protein sequence ID" value="CUQ67954.1"/>
    <property type="molecule type" value="Genomic_DNA"/>
</dbReference>
<evidence type="ECO:0000313" key="2">
    <source>
        <dbReference type="EMBL" id="CUQ67954.1"/>
    </source>
</evidence>